<dbReference type="CDD" id="cd12797">
    <property type="entry name" value="M23_peptidase"/>
    <property type="match status" value="1"/>
</dbReference>
<keyword evidence="3" id="KW-1185">Reference proteome</keyword>
<dbReference type="AlphaFoldDB" id="A0ABD3NT86"/>
<dbReference type="EMBL" id="JABMIG020000407">
    <property type="protein sequence ID" value="KAL3779044.1"/>
    <property type="molecule type" value="Genomic_DNA"/>
</dbReference>
<evidence type="ECO:0000313" key="2">
    <source>
        <dbReference type="EMBL" id="KAL3779044.1"/>
    </source>
</evidence>
<dbReference type="InterPro" id="IPR011055">
    <property type="entry name" value="Dup_hybrid_motif"/>
</dbReference>
<comment type="caution">
    <text evidence="2">The sequence shown here is derived from an EMBL/GenBank/DDBJ whole genome shotgun (WGS) entry which is preliminary data.</text>
</comment>
<evidence type="ECO:0000259" key="1">
    <source>
        <dbReference type="Pfam" id="PF01551"/>
    </source>
</evidence>
<sequence>MEIIMLSILACPIGTPLYSPVDGVVTNINDNSNHGGDTAFDNRTLEVSGIAATNLFNWNSIMIRADPTSTSNDNTSNHTNPLFIEYVHIQSNSCLVQLGDHVAKGQLICKSGSVGFSPTPHLHLGAYRSSDDGAESVRVRFECAGEMNGRETGVDGKTYSFLPLAGGWYDEFGLVQSGKQ</sequence>
<organism evidence="2 3">
    <name type="scientific">Cyclotella cryptica</name>
    <dbReference type="NCBI Taxonomy" id="29204"/>
    <lineage>
        <taxon>Eukaryota</taxon>
        <taxon>Sar</taxon>
        <taxon>Stramenopiles</taxon>
        <taxon>Ochrophyta</taxon>
        <taxon>Bacillariophyta</taxon>
        <taxon>Coscinodiscophyceae</taxon>
        <taxon>Thalassiosirophycidae</taxon>
        <taxon>Stephanodiscales</taxon>
        <taxon>Stephanodiscaceae</taxon>
        <taxon>Cyclotella</taxon>
    </lineage>
</organism>
<protein>
    <recommendedName>
        <fullName evidence="1">M23ase beta-sheet core domain-containing protein</fullName>
    </recommendedName>
</protein>
<dbReference type="Proteomes" id="UP001516023">
    <property type="component" value="Unassembled WGS sequence"/>
</dbReference>
<evidence type="ECO:0000313" key="3">
    <source>
        <dbReference type="Proteomes" id="UP001516023"/>
    </source>
</evidence>
<name>A0ABD3NT86_9STRA</name>
<dbReference type="Pfam" id="PF01551">
    <property type="entry name" value="Peptidase_M23"/>
    <property type="match status" value="1"/>
</dbReference>
<accession>A0ABD3NT86</accession>
<reference evidence="2 3" key="1">
    <citation type="journal article" date="2020" name="G3 (Bethesda)">
        <title>Improved Reference Genome for Cyclotella cryptica CCMP332, a Model for Cell Wall Morphogenesis, Salinity Adaptation, and Lipid Production in Diatoms (Bacillariophyta).</title>
        <authorList>
            <person name="Roberts W.R."/>
            <person name="Downey K.M."/>
            <person name="Ruck E.C."/>
            <person name="Traller J.C."/>
            <person name="Alverson A.J."/>
        </authorList>
    </citation>
    <scope>NUCLEOTIDE SEQUENCE [LARGE SCALE GENOMIC DNA]</scope>
    <source>
        <strain evidence="2 3">CCMP332</strain>
    </source>
</reference>
<proteinExistence type="predicted"/>
<feature type="domain" description="M23ase beta-sheet core" evidence="1">
    <location>
        <begin position="77"/>
        <end position="128"/>
    </location>
</feature>
<dbReference type="SUPFAM" id="SSF51261">
    <property type="entry name" value="Duplicated hybrid motif"/>
    <property type="match status" value="1"/>
</dbReference>
<dbReference type="Gene3D" id="2.70.70.10">
    <property type="entry name" value="Glucose Permease (Domain IIA)"/>
    <property type="match status" value="1"/>
</dbReference>
<dbReference type="InterPro" id="IPR016047">
    <property type="entry name" value="M23ase_b-sheet_dom"/>
</dbReference>
<gene>
    <name evidence="2" type="ORF">HJC23_005984</name>
</gene>